<comment type="caution">
    <text evidence="4">The sequence shown here is derived from an EMBL/GenBank/DDBJ whole genome shotgun (WGS) entry which is preliminary data.</text>
</comment>
<accession>A0A4R1HKB9</accession>
<gene>
    <name evidence="4" type="ORF">EV378_6828</name>
</gene>
<feature type="domain" description="CBS" evidence="3">
    <location>
        <begin position="172"/>
        <end position="233"/>
    </location>
</feature>
<keyword evidence="1 2" id="KW-0129">CBS domain</keyword>
<evidence type="ECO:0000313" key="5">
    <source>
        <dbReference type="Proteomes" id="UP000295560"/>
    </source>
</evidence>
<dbReference type="SMART" id="SM00116">
    <property type="entry name" value="CBS"/>
    <property type="match status" value="4"/>
</dbReference>
<sequence>MVLRARDVMTHRVVTVQADDLVSRAENRLAEMHFSALPVVDRGRRLVGIISLVDVLRAREDPRFGPETLVSEVMTADVLSMAPTVSVDVIANRMRTYGEVRVMPIVHRRELVGVVTRSDLLRRREMDNPLARAARKLTGRADDSRELPVVAHRGEGRLAGRDPSTLKVRDVMTDDSGDGIAVVYRSTPVVDVAQLLLDYRFTNVPVVTDEGGLLLGVVSEADMLGPSRPGAARTAGAAMTVDVEVVGPDDPLNAARVLLVERGFRVVPVVESDGRLVGVLSRSDLL</sequence>
<dbReference type="InterPro" id="IPR046342">
    <property type="entry name" value="CBS_dom_sf"/>
</dbReference>
<dbReference type="OrthoDB" id="9799454at2"/>
<dbReference type="SUPFAM" id="SSF54631">
    <property type="entry name" value="CBS-domain pair"/>
    <property type="match status" value="2"/>
</dbReference>
<evidence type="ECO:0000256" key="1">
    <source>
        <dbReference type="ARBA" id="ARBA00023122"/>
    </source>
</evidence>
<feature type="domain" description="CBS" evidence="3">
    <location>
        <begin position="74"/>
        <end position="130"/>
    </location>
</feature>
<evidence type="ECO:0000259" key="3">
    <source>
        <dbReference type="PROSITE" id="PS51371"/>
    </source>
</evidence>
<dbReference type="PANTHER" id="PTHR43080:SF2">
    <property type="entry name" value="CBS DOMAIN-CONTAINING PROTEIN"/>
    <property type="match status" value="1"/>
</dbReference>
<dbReference type="Pfam" id="PF00571">
    <property type="entry name" value="CBS"/>
    <property type="match status" value="4"/>
</dbReference>
<proteinExistence type="predicted"/>
<keyword evidence="5" id="KW-1185">Reference proteome</keyword>
<dbReference type="PANTHER" id="PTHR43080">
    <property type="entry name" value="CBS DOMAIN-CONTAINING PROTEIN CBSX3, MITOCHONDRIAL"/>
    <property type="match status" value="1"/>
</dbReference>
<dbReference type="AlphaFoldDB" id="A0A4R1HKB9"/>
<organism evidence="4 5">
    <name type="scientific">Pseudonocardia endophytica</name>
    <dbReference type="NCBI Taxonomy" id="401976"/>
    <lineage>
        <taxon>Bacteria</taxon>
        <taxon>Bacillati</taxon>
        <taxon>Actinomycetota</taxon>
        <taxon>Actinomycetes</taxon>
        <taxon>Pseudonocardiales</taxon>
        <taxon>Pseudonocardiaceae</taxon>
        <taxon>Pseudonocardia</taxon>
    </lineage>
</organism>
<evidence type="ECO:0000256" key="2">
    <source>
        <dbReference type="PROSITE-ProRule" id="PRU00703"/>
    </source>
</evidence>
<dbReference type="PROSITE" id="PS51371">
    <property type="entry name" value="CBS"/>
    <property type="match status" value="4"/>
</dbReference>
<protein>
    <submittedName>
        <fullName evidence="4">CBS domain protein</fullName>
    </submittedName>
</protein>
<dbReference type="EMBL" id="SMFZ01000002">
    <property type="protein sequence ID" value="TCK22817.1"/>
    <property type="molecule type" value="Genomic_DNA"/>
</dbReference>
<dbReference type="RefSeq" id="WP_132431936.1">
    <property type="nucleotide sequence ID" value="NZ_SMFZ01000002.1"/>
</dbReference>
<evidence type="ECO:0000313" key="4">
    <source>
        <dbReference type="EMBL" id="TCK22817.1"/>
    </source>
</evidence>
<dbReference type="Gene3D" id="3.10.580.10">
    <property type="entry name" value="CBS-domain"/>
    <property type="match status" value="4"/>
</dbReference>
<dbReference type="Proteomes" id="UP000295560">
    <property type="component" value="Unassembled WGS sequence"/>
</dbReference>
<dbReference type="InterPro" id="IPR051257">
    <property type="entry name" value="Diverse_CBS-Domain"/>
</dbReference>
<dbReference type="InterPro" id="IPR000644">
    <property type="entry name" value="CBS_dom"/>
</dbReference>
<feature type="domain" description="CBS" evidence="3">
    <location>
        <begin position="9"/>
        <end position="67"/>
    </location>
</feature>
<name>A0A4R1HKB9_PSEEN</name>
<feature type="domain" description="CBS" evidence="3">
    <location>
        <begin position="239"/>
        <end position="286"/>
    </location>
</feature>
<reference evidence="4 5" key="1">
    <citation type="submission" date="2019-03" db="EMBL/GenBank/DDBJ databases">
        <title>Sequencing the genomes of 1000 actinobacteria strains.</title>
        <authorList>
            <person name="Klenk H.-P."/>
        </authorList>
    </citation>
    <scope>NUCLEOTIDE SEQUENCE [LARGE SCALE GENOMIC DNA]</scope>
    <source>
        <strain evidence="4 5">DSM 44969</strain>
    </source>
</reference>